<evidence type="ECO:0000256" key="6">
    <source>
        <dbReference type="ARBA" id="ARBA00022840"/>
    </source>
</evidence>
<dbReference type="EMBL" id="CP124735">
    <property type="protein sequence ID" value="WHA43902.1"/>
    <property type="molecule type" value="Genomic_DNA"/>
</dbReference>
<keyword evidence="6 9" id="KW-0067">ATP-binding</keyword>
<sequence>MEQPLLEVNNLRVAFPSSKGYVEAVRGVSFSLKRGEVMSLVGESGSGKSITMRAVMGLAPTTAIVSGSVKLLGRELVGLPARDMQRLRGSAIAMIFQDPLTALNPVLTVGDQLIEVIKIHHPEVSNRDARERAIELFKSVAIPFPEKRIDQYPHEFSGGMRQRVVIAIAIANKPDLIIADEPTTALDVTVQAQVLELLRNLCEVNNTGLVLITHDLGVVAGMAENVSVMYAGSIVERASVDDLFDHPRHPYTRGLLTSLPQITGDIARLSDIGGSPPTAATIPSGCAFNPRCGFSIDRCRTEQPTLRRLANTDVACLRADALPEYALQRKSA</sequence>
<evidence type="ECO:0000256" key="3">
    <source>
        <dbReference type="ARBA" id="ARBA00022448"/>
    </source>
</evidence>
<dbReference type="PANTHER" id="PTHR43297">
    <property type="entry name" value="OLIGOPEPTIDE TRANSPORT ATP-BINDING PROTEIN APPD"/>
    <property type="match status" value="1"/>
</dbReference>
<dbReference type="InterPro" id="IPR050388">
    <property type="entry name" value="ABC_Ni/Peptide_Import"/>
</dbReference>
<dbReference type="PROSITE" id="PS50893">
    <property type="entry name" value="ABC_TRANSPORTER_2"/>
    <property type="match status" value="1"/>
</dbReference>
<evidence type="ECO:0000256" key="4">
    <source>
        <dbReference type="ARBA" id="ARBA00022475"/>
    </source>
</evidence>
<evidence type="ECO:0000256" key="2">
    <source>
        <dbReference type="ARBA" id="ARBA00005417"/>
    </source>
</evidence>
<evidence type="ECO:0000313" key="10">
    <source>
        <dbReference type="Proteomes" id="UP000298664"/>
    </source>
</evidence>
<dbReference type="GO" id="GO:0005886">
    <property type="term" value="C:plasma membrane"/>
    <property type="evidence" value="ECO:0007669"/>
    <property type="project" value="UniProtKB-SubCell"/>
</dbReference>
<dbReference type="GO" id="GO:0055085">
    <property type="term" value="P:transmembrane transport"/>
    <property type="evidence" value="ECO:0007669"/>
    <property type="project" value="UniProtKB-ARBA"/>
</dbReference>
<geneLocation type="plasmid" evidence="9 10">
    <name>pAlCFBP5477</name>
</geneLocation>
<dbReference type="SUPFAM" id="SSF52540">
    <property type="entry name" value="P-loop containing nucleoside triphosphate hydrolases"/>
    <property type="match status" value="1"/>
</dbReference>
<dbReference type="AlphaFoldDB" id="A0AAF0KGZ9"/>
<gene>
    <name evidence="9" type="ORF">CFBP5477_022540</name>
</gene>
<accession>A0AAF0KGZ9</accession>
<evidence type="ECO:0000256" key="5">
    <source>
        <dbReference type="ARBA" id="ARBA00022741"/>
    </source>
</evidence>
<dbReference type="Gene3D" id="3.40.50.300">
    <property type="entry name" value="P-loop containing nucleotide triphosphate hydrolases"/>
    <property type="match status" value="1"/>
</dbReference>
<comment type="similarity">
    <text evidence="2">Belongs to the ABC transporter superfamily.</text>
</comment>
<keyword evidence="7" id="KW-0472">Membrane</keyword>
<dbReference type="InterPro" id="IPR027417">
    <property type="entry name" value="P-loop_NTPase"/>
</dbReference>
<dbReference type="Pfam" id="PF08352">
    <property type="entry name" value="oligo_HPY"/>
    <property type="match status" value="1"/>
</dbReference>
<keyword evidence="9" id="KW-0614">Plasmid</keyword>
<protein>
    <submittedName>
        <fullName evidence="9">ABC transporter ATP-binding protein</fullName>
    </submittedName>
</protein>
<reference evidence="9" key="1">
    <citation type="submission" date="2023-05" db="EMBL/GenBank/DDBJ databases">
        <title>Complete genome sequence of Agrobacterium larrymoorei CFBP5477.</title>
        <authorList>
            <person name="Yen H.-C."/>
            <person name="Chou L."/>
            <person name="Lin Y.-C."/>
            <person name="Lai E.-M."/>
            <person name="Kuo C.-H."/>
        </authorList>
    </citation>
    <scope>NUCLEOTIDE SEQUENCE</scope>
    <source>
        <strain evidence="9">CFBP5477</strain>
        <plasmid evidence="9">pAlCFBP5477</plasmid>
    </source>
</reference>
<dbReference type="GO" id="GO:0016887">
    <property type="term" value="F:ATP hydrolysis activity"/>
    <property type="evidence" value="ECO:0007669"/>
    <property type="project" value="InterPro"/>
</dbReference>
<dbReference type="PANTHER" id="PTHR43297:SF2">
    <property type="entry name" value="DIPEPTIDE TRANSPORT ATP-BINDING PROTEIN DPPD"/>
    <property type="match status" value="1"/>
</dbReference>
<evidence type="ECO:0000256" key="1">
    <source>
        <dbReference type="ARBA" id="ARBA00004417"/>
    </source>
</evidence>
<dbReference type="CDD" id="cd03257">
    <property type="entry name" value="ABC_NikE_OppD_transporters"/>
    <property type="match status" value="1"/>
</dbReference>
<dbReference type="SMART" id="SM00382">
    <property type="entry name" value="AAA"/>
    <property type="match status" value="1"/>
</dbReference>
<keyword evidence="5" id="KW-0547">Nucleotide-binding</keyword>
<dbReference type="GO" id="GO:0015833">
    <property type="term" value="P:peptide transport"/>
    <property type="evidence" value="ECO:0007669"/>
    <property type="project" value="InterPro"/>
</dbReference>
<dbReference type="NCBIfam" id="TIGR01727">
    <property type="entry name" value="oligo_HPY"/>
    <property type="match status" value="1"/>
</dbReference>
<dbReference type="Pfam" id="PF00005">
    <property type="entry name" value="ABC_tran"/>
    <property type="match status" value="1"/>
</dbReference>
<keyword evidence="3" id="KW-0813">Transport</keyword>
<dbReference type="InterPro" id="IPR013563">
    <property type="entry name" value="Oligopep_ABC_C"/>
</dbReference>
<dbReference type="PROSITE" id="PS00211">
    <property type="entry name" value="ABC_TRANSPORTER_1"/>
    <property type="match status" value="1"/>
</dbReference>
<evidence type="ECO:0000259" key="8">
    <source>
        <dbReference type="PROSITE" id="PS50893"/>
    </source>
</evidence>
<dbReference type="InterPro" id="IPR017871">
    <property type="entry name" value="ABC_transporter-like_CS"/>
</dbReference>
<proteinExistence type="inferred from homology"/>
<evidence type="ECO:0000256" key="7">
    <source>
        <dbReference type="ARBA" id="ARBA00023136"/>
    </source>
</evidence>
<dbReference type="Proteomes" id="UP000298664">
    <property type="component" value="Plasmid pAlCFBP5477"/>
</dbReference>
<dbReference type="FunFam" id="3.40.50.300:FF:000016">
    <property type="entry name" value="Oligopeptide ABC transporter ATP-binding component"/>
    <property type="match status" value="1"/>
</dbReference>
<dbReference type="GO" id="GO:0005524">
    <property type="term" value="F:ATP binding"/>
    <property type="evidence" value="ECO:0007669"/>
    <property type="project" value="UniProtKB-KW"/>
</dbReference>
<dbReference type="InterPro" id="IPR003439">
    <property type="entry name" value="ABC_transporter-like_ATP-bd"/>
</dbReference>
<feature type="domain" description="ABC transporter" evidence="8">
    <location>
        <begin position="6"/>
        <end position="256"/>
    </location>
</feature>
<organism evidence="9 10">
    <name type="scientific">Agrobacterium larrymoorei</name>
    <dbReference type="NCBI Taxonomy" id="160699"/>
    <lineage>
        <taxon>Bacteria</taxon>
        <taxon>Pseudomonadati</taxon>
        <taxon>Pseudomonadota</taxon>
        <taxon>Alphaproteobacteria</taxon>
        <taxon>Hyphomicrobiales</taxon>
        <taxon>Rhizobiaceae</taxon>
        <taxon>Rhizobium/Agrobacterium group</taxon>
        <taxon>Agrobacterium</taxon>
    </lineage>
</organism>
<dbReference type="InterPro" id="IPR003593">
    <property type="entry name" value="AAA+_ATPase"/>
</dbReference>
<keyword evidence="4" id="KW-1003">Cell membrane</keyword>
<comment type="subcellular location">
    <subcellularLocation>
        <location evidence="1">Cell inner membrane</location>
        <topology evidence="1">Peripheral membrane protein</topology>
    </subcellularLocation>
</comment>
<dbReference type="RefSeq" id="WP_137395965.1">
    <property type="nucleotide sequence ID" value="NZ_CP124735.1"/>
</dbReference>
<name>A0AAF0KGZ9_9HYPH</name>
<evidence type="ECO:0000313" key="9">
    <source>
        <dbReference type="EMBL" id="WHA43902.1"/>
    </source>
</evidence>